<dbReference type="EMBL" id="SACN01000001">
    <property type="protein sequence ID" value="RVT93423.1"/>
    <property type="molecule type" value="Genomic_DNA"/>
</dbReference>
<evidence type="ECO:0000313" key="3">
    <source>
        <dbReference type="Proteomes" id="UP000282971"/>
    </source>
</evidence>
<dbReference type="OrthoDB" id="1868456at2"/>
<gene>
    <name evidence="2" type="ORF">EOD43_05980</name>
</gene>
<accession>A0A437M750</accession>
<dbReference type="Proteomes" id="UP000282971">
    <property type="component" value="Unassembled WGS sequence"/>
</dbReference>
<sequence length="106" mass="11201">MKSVTIPPGLEIVSGEKIGRDPRGMSAPELEALGHSSSSVLGAVRAKCLDCCAAQLAEVRKCTATACALWPLRMGTNPLNRRTLTEQQREALRERAGAARAAKATA</sequence>
<proteinExistence type="predicted"/>
<comment type="caution">
    <text evidence="2">The sequence shown here is derived from an EMBL/GenBank/DDBJ whole genome shotgun (WGS) entry which is preliminary data.</text>
</comment>
<name>A0A437M750_9SPHN</name>
<organism evidence="2 3">
    <name type="scientific">Sphingomonas crocodyli</name>
    <dbReference type="NCBI Taxonomy" id="1979270"/>
    <lineage>
        <taxon>Bacteria</taxon>
        <taxon>Pseudomonadati</taxon>
        <taxon>Pseudomonadota</taxon>
        <taxon>Alphaproteobacteria</taxon>
        <taxon>Sphingomonadales</taxon>
        <taxon>Sphingomonadaceae</taxon>
        <taxon>Sphingomonas</taxon>
    </lineage>
</organism>
<evidence type="ECO:0000256" key="1">
    <source>
        <dbReference type="SAM" id="MobiDB-lite"/>
    </source>
</evidence>
<evidence type="ECO:0000313" key="2">
    <source>
        <dbReference type="EMBL" id="RVT93423.1"/>
    </source>
</evidence>
<feature type="region of interest" description="Disordered" evidence="1">
    <location>
        <begin position="87"/>
        <end position="106"/>
    </location>
</feature>
<keyword evidence="3" id="KW-1185">Reference proteome</keyword>
<feature type="compositionally biased region" description="Basic and acidic residues" evidence="1">
    <location>
        <begin position="87"/>
        <end position="97"/>
    </location>
</feature>
<dbReference type="RefSeq" id="WP_127742014.1">
    <property type="nucleotide sequence ID" value="NZ_SACN01000001.1"/>
</dbReference>
<reference evidence="2 3" key="1">
    <citation type="submission" date="2019-01" db="EMBL/GenBank/DDBJ databases">
        <authorList>
            <person name="Chen W.-M."/>
        </authorList>
    </citation>
    <scope>NUCLEOTIDE SEQUENCE [LARGE SCALE GENOMIC DNA]</scope>
    <source>
        <strain evidence="2 3">CCP-7</strain>
    </source>
</reference>
<protein>
    <submittedName>
        <fullName evidence="2">Uncharacterized protein</fullName>
    </submittedName>
</protein>
<dbReference type="AlphaFoldDB" id="A0A437M750"/>